<evidence type="ECO:0008006" key="8">
    <source>
        <dbReference type="Google" id="ProtNLM"/>
    </source>
</evidence>
<sequence>MAAISSDAPAAAAKAKATGASVAIASQTTETKQLLANPNGTFTSKSWAHPVRVKQNGAWADIDTTLVRRPDGTLAPKASVSTAVFSGGGPGPAVTLAHGADTVALSLPMSLPAPRLAGSTATYADVLPGVDLQLTATTESYSEVLVVHDEKAAANPALRSLRLTLATKGLSAKANKDSSIDLLDAAGTAVLHAPAPVMWDSRDLPQVGPVPSAADPGSGVVTPLTVAPAADPGPDAKARAAAPETGQKSVDLLLTPPASALTGTDVKYPLYIDPYFSGHDWGSQGYFITVGDDGSSDNSTNDLALVGYCYWPDHGSCNTRHRSYFRMDTSLYGPSRNGYKALVFDAWFYTTQVYDASCASQPTNLWEAGWIDGNTRWPGPVGGYLDQQSSDGGGNSQCAKDPSYPRFNAIGAADDAVNNGWGSVGLLLAAADENSKYQWKKFWANPELDVDFGYPPAMSGNMMVNNGNVVDCDGTQYVGNGANTNIPVAAQAYDNNPNHLPLKFWYEVFSGSNGSGGRVSWNYNYAPVQVDTDGNGWAYATWQSNYGTYPNGAYSFRSTVETVDPDTNARPVWANNGAWGDSDGNYSDSISRSGWKNFTVLAENMPNPGVSSYDFPHDANGNGQWGAPQGYGGTFTLTNAGNANTVGYSYGFDTGGSTYGLTSSTCTYNAVNGNTGLVQAFGDTSGSAIVPVPAGLGFGHHTLYVKSFDAAHNVSAGTTAYEFFVAPTIGGYRTSNFTGPITDAALNKCVDDYGGATANGSKVNVFDCNGSAAQSWTLAADGTIRLTGANSGICLDIPGPADTPGTQWQLLQVWACDAQAHQQWRAQSNGQGGMQIVNPQSGLCLDDPNAATANGTQLELYACNATGAQQWAVDTNPNRYAAFDPSQVAVSTSPSTVSTWTVQQTPDYGVDWAGSNQLDFGSTAVGDKLNLTVNAPFEADYALGVDLTKSYQYGQFTFWLDGKLVGPYNSANPFDAYSAHCCSTVYVPLGGQHLTAGKHTLSITTVGRNTADTASTNGVPDYYLGIDYLMLAPVNAPTYPNFGAAQNNHGISDDTDPAAGNLDFGGAPGQNDVGGTGTGGSLSAQTLAAAGLSPGTSFTMSGISFTMPQANAAGNDNVVAHGQTITLDASQQVPADAVGLLVAATCGGTPESSATLTYKSGLAPGFDKPIVPPVADWSRGTDQTAAFTLPYRNRAGGAKDTSTAPRLYLVVLPANPASVLSSITLPYYGTTSLPGTCPMALHVLAVGVRPAATANLTSSKDVSGNGHDLGVWGNPGFTLDRGGAAVFSATPGQVAKTTSAVLDTTKSFSVSAWVKPASLPAGVWQTMVVQQGTNASGFYLEYDAALNRWGFDRSNADTANPAGSGAKSLAAPALNTWTHLTGVYDSTAGTLALYVNGVLQNTASYSAAMPSNGVFAIGRGFWNGQNCNNFNGSIDGVQAFQRALTAADISALSNGGTVANAAGSWPLNDFGRDWIGAWAAAPDSGTASPPGGAHFANQTLRQIVRPSTLGTAASGTVQVRVRLSNKYGTAPLTVTAATVAAQLGTAGAATGAPKPLTFGGPSAATVTIGAGMEVFSDPVDLPDTTVAGATGNLAVTLYLGTAVASVPTHKAATTPGYLATGNQSADTAGAAATWATALPDWYIVSTVDVTSTAQDANGALQGTVAVLGDRDSAAGAPATWVDGLQSAVGASGSASPGGFVNLSGGGQLTAAGAANSLNQRLHNWWRLQDGTGTTGADVIGNAPLILAGSAAWSTAHPAPSGPDSGPTTGSLSLNGTTDYASVPATPIDTSQSFTVSAWANVAQLTAGNHELVSTEGATTASFMVGYSGVTTGSTTSGAWWVFMPYSDGNNPGGTIIQAPANSVQPGLWTHVTATYDAAAKVVKLYVNGVQAATASNVTGFKATGQLSVGRSKWNGVPCDFWQGGIADVHVFQNALSGTEVGVLQAGGGADTQASNLLNATVLDQANLRTVVLGLGANDLALGDTAGTVETNLKALINSLRYGLTQYKGHDGTYSVKVILTTVAPQGWAASDPREIQRLQLNKDLVAGGLSWNAVGVEDVATVVAAPGSPNTVNPAYLTGGKPNAAYYTAVANDVVTTQMTNF</sequence>
<dbReference type="Gene3D" id="2.60.120.200">
    <property type="match status" value="2"/>
</dbReference>
<organism evidence="6 7">
    <name type="scientific">Catenulispora subtropica</name>
    <dbReference type="NCBI Taxonomy" id="450798"/>
    <lineage>
        <taxon>Bacteria</taxon>
        <taxon>Bacillati</taxon>
        <taxon>Actinomycetota</taxon>
        <taxon>Actinomycetes</taxon>
        <taxon>Catenulisporales</taxon>
        <taxon>Catenulisporaceae</taxon>
        <taxon>Catenulispora</taxon>
    </lineage>
</organism>
<dbReference type="EMBL" id="BAAAQM010000065">
    <property type="protein sequence ID" value="GAA1999470.1"/>
    <property type="molecule type" value="Genomic_DNA"/>
</dbReference>
<evidence type="ECO:0000256" key="2">
    <source>
        <dbReference type="ARBA" id="ARBA00023157"/>
    </source>
</evidence>
<feature type="domain" description="LamG-like jellyroll fold" evidence="5">
    <location>
        <begin position="1306"/>
        <end position="1447"/>
    </location>
</feature>
<dbReference type="SUPFAM" id="SSF50370">
    <property type="entry name" value="Ricin B-like lectins"/>
    <property type="match status" value="1"/>
</dbReference>
<feature type="region of interest" description="Disordered" evidence="3">
    <location>
        <begin position="1047"/>
        <end position="1073"/>
    </location>
</feature>
<dbReference type="InterPro" id="IPR013320">
    <property type="entry name" value="ConA-like_dom_sf"/>
</dbReference>
<keyword evidence="1" id="KW-0732">Signal</keyword>
<protein>
    <recommendedName>
        <fullName evidence="8">Ricin B lectin</fullName>
    </recommendedName>
</protein>
<dbReference type="InterPro" id="IPR006558">
    <property type="entry name" value="LamG-like"/>
</dbReference>
<evidence type="ECO:0000256" key="3">
    <source>
        <dbReference type="SAM" id="MobiDB-lite"/>
    </source>
</evidence>
<feature type="domain" description="LamG-like jellyroll fold" evidence="5">
    <location>
        <begin position="1791"/>
        <end position="1938"/>
    </location>
</feature>
<dbReference type="InterPro" id="IPR035992">
    <property type="entry name" value="Ricin_B-like_lectins"/>
</dbReference>
<feature type="region of interest" description="Disordered" evidence="3">
    <location>
        <begin position="1753"/>
        <end position="1774"/>
    </location>
</feature>
<dbReference type="Pfam" id="PF00652">
    <property type="entry name" value="Ricin_B_lectin"/>
    <property type="match status" value="1"/>
</dbReference>
<evidence type="ECO:0000259" key="5">
    <source>
        <dbReference type="SMART" id="SM00560"/>
    </source>
</evidence>
<gene>
    <name evidence="6" type="ORF">GCM10009838_76110</name>
</gene>
<dbReference type="SMART" id="SM00458">
    <property type="entry name" value="RICIN"/>
    <property type="match status" value="1"/>
</dbReference>
<dbReference type="SUPFAM" id="SSF49899">
    <property type="entry name" value="Concanavalin A-like lectins/glucanases"/>
    <property type="match status" value="2"/>
</dbReference>
<feature type="compositionally biased region" description="Polar residues" evidence="3">
    <location>
        <begin position="1765"/>
        <end position="1774"/>
    </location>
</feature>
<dbReference type="Pfam" id="PF13385">
    <property type="entry name" value="Laminin_G_3"/>
    <property type="match status" value="2"/>
</dbReference>
<evidence type="ECO:0000256" key="1">
    <source>
        <dbReference type="ARBA" id="ARBA00022729"/>
    </source>
</evidence>
<keyword evidence="7" id="KW-1185">Reference proteome</keyword>
<dbReference type="Proteomes" id="UP001499854">
    <property type="component" value="Unassembled WGS sequence"/>
</dbReference>
<evidence type="ECO:0000313" key="7">
    <source>
        <dbReference type="Proteomes" id="UP001499854"/>
    </source>
</evidence>
<keyword evidence="2" id="KW-1015">Disulfide bond</keyword>
<dbReference type="SUPFAM" id="SSF52266">
    <property type="entry name" value="SGNH hydrolase"/>
    <property type="match status" value="1"/>
</dbReference>
<evidence type="ECO:0000259" key="4">
    <source>
        <dbReference type="SMART" id="SM00458"/>
    </source>
</evidence>
<dbReference type="CDD" id="cd23451">
    <property type="entry name" value="beta-trefoil_Ricin_laminarinase"/>
    <property type="match status" value="1"/>
</dbReference>
<comment type="caution">
    <text evidence="6">The sequence shown here is derived from an EMBL/GenBank/DDBJ whole genome shotgun (WGS) entry which is preliminary data.</text>
</comment>
<evidence type="ECO:0000313" key="6">
    <source>
        <dbReference type="EMBL" id="GAA1999470.1"/>
    </source>
</evidence>
<feature type="domain" description="Ricin B lectin" evidence="4">
    <location>
        <begin position="736"/>
        <end position="874"/>
    </location>
</feature>
<reference evidence="7" key="1">
    <citation type="journal article" date="2019" name="Int. J. Syst. Evol. Microbiol.">
        <title>The Global Catalogue of Microorganisms (GCM) 10K type strain sequencing project: providing services to taxonomists for standard genome sequencing and annotation.</title>
        <authorList>
            <consortium name="The Broad Institute Genomics Platform"/>
            <consortium name="The Broad Institute Genome Sequencing Center for Infectious Disease"/>
            <person name="Wu L."/>
            <person name="Ma J."/>
        </authorList>
    </citation>
    <scope>NUCLEOTIDE SEQUENCE [LARGE SCALE GENOMIC DNA]</scope>
    <source>
        <strain evidence="7">JCM 16013</strain>
    </source>
</reference>
<dbReference type="Gene3D" id="2.80.10.50">
    <property type="match status" value="1"/>
</dbReference>
<dbReference type="PANTHER" id="PTHR43784:SF2">
    <property type="entry name" value="GDSL-LIKE LIPASE_ACYLHYDROLASE, PUTATIVE (AFU_ORTHOLOGUE AFUA_2G00820)-RELATED"/>
    <property type="match status" value="1"/>
</dbReference>
<proteinExistence type="predicted"/>
<dbReference type="PROSITE" id="PS50231">
    <property type="entry name" value="RICIN_B_LECTIN"/>
    <property type="match status" value="1"/>
</dbReference>
<dbReference type="InterPro" id="IPR053140">
    <property type="entry name" value="GDSL_Rv0518-like"/>
</dbReference>
<dbReference type="InterPro" id="IPR000772">
    <property type="entry name" value="Ricin_B_lectin"/>
</dbReference>
<dbReference type="PANTHER" id="PTHR43784">
    <property type="entry name" value="GDSL-LIKE LIPASE/ACYLHYDROLASE, PUTATIVE (AFU_ORTHOLOGUE AFUA_2G00820)-RELATED"/>
    <property type="match status" value="1"/>
</dbReference>
<dbReference type="SMART" id="SM00560">
    <property type="entry name" value="LamGL"/>
    <property type="match status" value="2"/>
</dbReference>
<accession>A0ABP5ELC8</accession>
<name>A0ABP5ELC8_9ACTN</name>